<name>A0ABQ7V3F8_SOLTU</name>
<sequence length="68" mass="7912">MELIDCGFMRMTSLMILIALLSLAPKFGFRDLIIGQVYGNLRVVYLCQMGHQEQQLYKFMEPHMATQQ</sequence>
<gene>
    <name evidence="1" type="ORF">KY290_022090</name>
</gene>
<reference evidence="1 2" key="1">
    <citation type="journal article" date="2021" name="bioRxiv">
        <title>Chromosome-scale and haplotype-resolved genome assembly of a tetraploid potato cultivar.</title>
        <authorList>
            <person name="Sun H."/>
            <person name="Jiao W.-B."/>
            <person name="Krause K."/>
            <person name="Campoy J.A."/>
            <person name="Goel M."/>
            <person name="Folz-Donahue K."/>
            <person name="Kukat C."/>
            <person name="Huettel B."/>
            <person name="Schneeberger K."/>
        </authorList>
    </citation>
    <scope>NUCLEOTIDE SEQUENCE [LARGE SCALE GENOMIC DNA]</scope>
    <source>
        <strain evidence="1">SolTubOtavaFocal</strain>
        <tissue evidence="1">Leaves</tissue>
    </source>
</reference>
<dbReference type="Proteomes" id="UP000826656">
    <property type="component" value="Unassembled WGS sequence"/>
</dbReference>
<keyword evidence="2" id="KW-1185">Reference proteome</keyword>
<evidence type="ECO:0000313" key="1">
    <source>
        <dbReference type="EMBL" id="KAH0758597.1"/>
    </source>
</evidence>
<evidence type="ECO:0000313" key="2">
    <source>
        <dbReference type="Proteomes" id="UP000826656"/>
    </source>
</evidence>
<dbReference type="EMBL" id="JAIVGD010000015">
    <property type="protein sequence ID" value="KAH0758597.1"/>
    <property type="molecule type" value="Genomic_DNA"/>
</dbReference>
<protein>
    <submittedName>
        <fullName evidence="1">Uncharacterized protein</fullName>
    </submittedName>
</protein>
<accession>A0ABQ7V3F8</accession>
<proteinExistence type="predicted"/>
<comment type="caution">
    <text evidence="1">The sequence shown here is derived from an EMBL/GenBank/DDBJ whole genome shotgun (WGS) entry which is preliminary data.</text>
</comment>
<organism evidence="1 2">
    <name type="scientific">Solanum tuberosum</name>
    <name type="common">Potato</name>
    <dbReference type="NCBI Taxonomy" id="4113"/>
    <lineage>
        <taxon>Eukaryota</taxon>
        <taxon>Viridiplantae</taxon>
        <taxon>Streptophyta</taxon>
        <taxon>Embryophyta</taxon>
        <taxon>Tracheophyta</taxon>
        <taxon>Spermatophyta</taxon>
        <taxon>Magnoliopsida</taxon>
        <taxon>eudicotyledons</taxon>
        <taxon>Gunneridae</taxon>
        <taxon>Pentapetalae</taxon>
        <taxon>asterids</taxon>
        <taxon>lamiids</taxon>
        <taxon>Solanales</taxon>
        <taxon>Solanaceae</taxon>
        <taxon>Solanoideae</taxon>
        <taxon>Solaneae</taxon>
        <taxon>Solanum</taxon>
    </lineage>
</organism>